<dbReference type="AlphaFoldDB" id="A0A8D0BTR6"/>
<dbReference type="SUPFAM" id="SSF53254">
    <property type="entry name" value="Phosphoglycerate mutase-like"/>
    <property type="match status" value="1"/>
</dbReference>
<dbReference type="PROSITE" id="PS00778">
    <property type="entry name" value="HIS_ACID_PHOSPHAT_2"/>
    <property type="match status" value="1"/>
</dbReference>
<evidence type="ECO:0000256" key="5">
    <source>
        <dbReference type="ARBA" id="ARBA00022801"/>
    </source>
</evidence>
<feature type="compositionally biased region" description="Low complexity" evidence="8">
    <location>
        <begin position="418"/>
        <end position="428"/>
    </location>
</feature>
<dbReference type="Gene3D" id="3.40.50.1240">
    <property type="entry name" value="Phosphoglycerate mutase-like"/>
    <property type="match status" value="1"/>
</dbReference>
<protein>
    <recommendedName>
        <fullName evidence="3">acid phosphatase</fullName>
        <ecNumber evidence="3">3.1.3.2</ecNumber>
    </recommendedName>
</protein>
<proteinExistence type="inferred from homology"/>
<evidence type="ECO:0000256" key="3">
    <source>
        <dbReference type="ARBA" id="ARBA00012646"/>
    </source>
</evidence>
<evidence type="ECO:0000313" key="9">
    <source>
        <dbReference type="Ensembl" id="ENSSMRP00000013093.1"/>
    </source>
</evidence>
<evidence type="ECO:0000256" key="7">
    <source>
        <dbReference type="ARBA" id="ARBA00023180"/>
    </source>
</evidence>
<dbReference type="OMA" id="HTINDIH"/>
<dbReference type="PANTHER" id="PTHR11567:SF211">
    <property type="entry name" value="PROSTATIC ACID PHOSPHATASE"/>
    <property type="match status" value="1"/>
</dbReference>
<name>A0A8D0BTR6_SALMN</name>
<dbReference type="InterPro" id="IPR050645">
    <property type="entry name" value="Histidine_acid_phosphatase"/>
</dbReference>
<dbReference type="InterPro" id="IPR033379">
    <property type="entry name" value="Acid_Pase_AS"/>
</dbReference>
<keyword evidence="4" id="KW-0732">Signal</keyword>
<comment type="similarity">
    <text evidence="2">Belongs to the histidine acid phosphatase family.</text>
</comment>
<dbReference type="InterPro" id="IPR029033">
    <property type="entry name" value="His_PPase_superfam"/>
</dbReference>
<evidence type="ECO:0000313" key="10">
    <source>
        <dbReference type="Proteomes" id="UP000694421"/>
    </source>
</evidence>
<evidence type="ECO:0000256" key="4">
    <source>
        <dbReference type="ARBA" id="ARBA00022729"/>
    </source>
</evidence>
<evidence type="ECO:0000256" key="6">
    <source>
        <dbReference type="ARBA" id="ARBA00023157"/>
    </source>
</evidence>
<dbReference type="CDD" id="cd07061">
    <property type="entry name" value="HP_HAP_like"/>
    <property type="match status" value="1"/>
</dbReference>
<dbReference type="PROSITE" id="PS00616">
    <property type="entry name" value="HIS_ACID_PHOSPHAT_1"/>
    <property type="match status" value="1"/>
</dbReference>
<comment type="catalytic activity">
    <reaction evidence="1">
        <text>a phosphate monoester + H2O = an alcohol + phosphate</text>
        <dbReference type="Rhea" id="RHEA:15017"/>
        <dbReference type="ChEBI" id="CHEBI:15377"/>
        <dbReference type="ChEBI" id="CHEBI:30879"/>
        <dbReference type="ChEBI" id="CHEBI:43474"/>
        <dbReference type="ChEBI" id="CHEBI:67140"/>
        <dbReference type="EC" id="3.1.3.2"/>
    </reaction>
</comment>
<keyword evidence="6" id="KW-1015">Disulfide bond</keyword>
<keyword evidence="10" id="KW-1185">Reference proteome</keyword>
<reference evidence="9" key="2">
    <citation type="submission" date="2025-09" db="UniProtKB">
        <authorList>
            <consortium name="Ensembl"/>
        </authorList>
    </citation>
    <scope>IDENTIFICATION</scope>
</reference>
<dbReference type="EC" id="3.1.3.2" evidence="3"/>
<keyword evidence="5" id="KW-0378">Hydrolase</keyword>
<accession>A0A8D0BTR6</accession>
<dbReference type="Pfam" id="PF00328">
    <property type="entry name" value="His_Phos_2"/>
    <property type="match status" value="1"/>
</dbReference>
<evidence type="ECO:0000256" key="2">
    <source>
        <dbReference type="ARBA" id="ARBA00005375"/>
    </source>
</evidence>
<dbReference type="Proteomes" id="UP000694421">
    <property type="component" value="Unplaced"/>
</dbReference>
<evidence type="ECO:0000256" key="1">
    <source>
        <dbReference type="ARBA" id="ARBA00000032"/>
    </source>
</evidence>
<dbReference type="InterPro" id="IPR000560">
    <property type="entry name" value="His_Pase_clade-2"/>
</dbReference>
<organism evidence="9 10">
    <name type="scientific">Salvator merianae</name>
    <name type="common">Argentine black and white tegu</name>
    <name type="synonym">Tupinambis merianae</name>
    <dbReference type="NCBI Taxonomy" id="96440"/>
    <lineage>
        <taxon>Eukaryota</taxon>
        <taxon>Metazoa</taxon>
        <taxon>Chordata</taxon>
        <taxon>Craniata</taxon>
        <taxon>Vertebrata</taxon>
        <taxon>Euteleostomi</taxon>
        <taxon>Lepidosauria</taxon>
        <taxon>Squamata</taxon>
        <taxon>Bifurcata</taxon>
        <taxon>Unidentata</taxon>
        <taxon>Episquamata</taxon>
        <taxon>Laterata</taxon>
        <taxon>Teiioidea</taxon>
        <taxon>Teiidae</taxon>
        <taxon>Salvator</taxon>
    </lineage>
</organism>
<dbReference type="Ensembl" id="ENSSMRT00000015246.1">
    <property type="protein sequence ID" value="ENSSMRP00000013093.1"/>
    <property type="gene ID" value="ENSSMRG00000010181.1"/>
</dbReference>
<reference evidence="9" key="1">
    <citation type="submission" date="2025-08" db="UniProtKB">
        <authorList>
            <consortium name="Ensembl"/>
        </authorList>
    </citation>
    <scope>IDENTIFICATION</scope>
</reference>
<keyword evidence="7" id="KW-0325">Glycoprotein</keyword>
<sequence length="442" mass="50460">SIVPFLQWGDPAIFEDLSAGIQFIFLIKSIYRHGDRSPIEIYPNSLHNESDWPQGFGQLSTIGMQQQYALGQYIKKRYANFLSPRYKREEILVLSSETDRTIMSAQANLAGLFPPTGDQIWNPDLHWQPIPVHVVPKEKDPRLRFPNFDCARYRELLRETMLSKEFQFDYNNPCVKIGNMIKTNLFILQSVHNYTLPEWATAEVQAKLAELTVLSLSSLFGIYKTEEKARLQGGLLVKTIVEKLYTVAENPGNRKMLIYSAHDTTLGALQMALNVYSESLPPYAACQIFELYQENDGEHTVEMHFRNDTSKEPYLLTLPGCSPACPLSKFVELVSPILVDDWAYECGNVAKEKFVSPFYFAKGECGSRLFWEIIILFWGVQRKGSKSYYIISFELFGMFWTMEERGAARNANSVFKTTTTKQKSPSQTFPENGKSAAQQTSC</sequence>
<evidence type="ECO:0000256" key="8">
    <source>
        <dbReference type="SAM" id="MobiDB-lite"/>
    </source>
</evidence>
<dbReference type="GO" id="GO:0003993">
    <property type="term" value="F:acid phosphatase activity"/>
    <property type="evidence" value="ECO:0007669"/>
    <property type="project" value="UniProtKB-EC"/>
</dbReference>
<dbReference type="GO" id="GO:0005886">
    <property type="term" value="C:plasma membrane"/>
    <property type="evidence" value="ECO:0007669"/>
    <property type="project" value="TreeGrafter"/>
</dbReference>
<dbReference type="GeneTree" id="ENSGT00940000160450"/>
<feature type="region of interest" description="Disordered" evidence="8">
    <location>
        <begin position="418"/>
        <end position="442"/>
    </location>
</feature>
<dbReference type="PANTHER" id="PTHR11567">
    <property type="entry name" value="ACID PHOSPHATASE-RELATED"/>
    <property type="match status" value="1"/>
</dbReference>